<sequence length="340" mass="36797">PSASSTAYSGAITVGETTTIKAIAVKEGMTDSSVASTTYTISEGPEPSEETKVEVEDLSDDSISDDLKNSDFNTVSKIEDALETVLSITTEEEKERSKLVDVKLMVSTDGGSTWTTATAENFPAEGIDVVLPYPDGTNGDEYSFSVAHMIGTSANGKTAGEIEKPGTTNTSSGISTHFNGLSPVMITWTKNSSPSKKDDSKSKEKAHTHHYVWETIEATEDSDGELRYKCDICGDIQTRVPITAYYVFNKNTTDKIRKAGQGATVKIETSRFISFHKMVMDALAERPDVTLEISFLDGEYKGDRVIVTIPAGTDALSLLDENGFVGFLYLASKYGYTLEN</sequence>
<reference evidence="4" key="1">
    <citation type="submission" date="2016-10" db="EMBL/GenBank/DDBJ databases">
        <authorList>
            <person name="Varghese N."/>
            <person name="Submissions S."/>
        </authorList>
    </citation>
    <scope>NUCLEOTIDE SEQUENCE [LARGE SCALE GENOMIC DNA]</scope>
    <source>
        <strain evidence="4">P18</strain>
    </source>
</reference>
<dbReference type="Pfam" id="PF13290">
    <property type="entry name" value="CHB_HEX_C_1"/>
    <property type="match status" value="1"/>
</dbReference>
<organism evidence="3 4">
    <name type="scientific">Butyrivibrio proteoclasticus</name>
    <dbReference type="NCBI Taxonomy" id="43305"/>
    <lineage>
        <taxon>Bacteria</taxon>
        <taxon>Bacillati</taxon>
        <taxon>Bacillota</taxon>
        <taxon>Clostridia</taxon>
        <taxon>Lachnospirales</taxon>
        <taxon>Lachnospiraceae</taxon>
        <taxon>Butyrivibrio</taxon>
    </lineage>
</organism>
<feature type="compositionally biased region" description="Polar residues" evidence="1">
    <location>
        <begin position="31"/>
        <end position="41"/>
    </location>
</feature>
<evidence type="ECO:0000313" key="4">
    <source>
        <dbReference type="Proteomes" id="UP000182624"/>
    </source>
</evidence>
<feature type="domain" description="GH29D-like beta-sandwich" evidence="2">
    <location>
        <begin position="1"/>
        <end position="35"/>
    </location>
</feature>
<name>A0A1I5YCC4_9FIRM</name>
<proteinExistence type="predicted"/>
<evidence type="ECO:0000259" key="2">
    <source>
        <dbReference type="Pfam" id="PF13290"/>
    </source>
</evidence>
<keyword evidence="4" id="KW-1185">Reference proteome</keyword>
<dbReference type="InterPro" id="IPR059177">
    <property type="entry name" value="GH29D-like_dom"/>
</dbReference>
<accession>A0A1I5YCC4</accession>
<evidence type="ECO:0000256" key="1">
    <source>
        <dbReference type="SAM" id="MobiDB-lite"/>
    </source>
</evidence>
<dbReference type="Proteomes" id="UP000182624">
    <property type="component" value="Unassembled WGS sequence"/>
</dbReference>
<evidence type="ECO:0000313" key="3">
    <source>
        <dbReference type="EMBL" id="SFQ41547.1"/>
    </source>
</evidence>
<feature type="region of interest" description="Disordered" evidence="1">
    <location>
        <begin position="31"/>
        <end position="66"/>
    </location>
</feature>
<feature type="non-terminal residue" evidence="3">
    <location>
        <position position="1"/>
    </location>
</feature>
<gene>
    <name evidence="3" type="ORF">SAMN04487928_14326</name>
</gene>
<protein>
    <submittedName>
        <fullName evidence="3">Fn3 associated</fullName>
    </submittedName>
</protein>
<dbReference type="EMBL" id="FOXO01000043">
    <property type="protein sequence ID" value="SFQ41547.1"/>
    <property type="molecule type" value="Genomic_DNA"/>
</dbReference>
<dbReference type="AlphaFoldDB" id="A0A1I5YCC4"/>
<dbReference type="RefSeq" id="WP_177201729.1">
    <property type="nucleotide sequence ID" value="NZ_FOXO01000043.1"/>
</dbReference>